<feature type="binding site" evidence="4">
    <location>
        <begin position="180"/>
        <end position="183"/>
    </location>
    <ligand>
        <name>GTP</name>
        <dbReference type="ChEBI" id="CHEBI:37565"/>
    </ligand>
</feature>
<dbReference type="GO" id="GO:0005525">
    <property type="term" value="F:GTP binding"/>
    <property type="evidence" value="ECO:0007669"/>
    <property type="project" value="UniProtKB-KW"/>
</dbReference>
<keyword evidence="2 4" id="KW-0342">GTP-binding</keyword>
<dbReference type="AlphaFoldDB" id="A0A2J7RQB2"/>
<proteinExistence type="predicted"/>
<dbReference type="GO" id="GO:0031683">
    <property type="term" value="F:G-protein beta/gamma-subunit complex binding"/>
    <property type="evidence" value="ECO:0007669"/>
    <property type="project" value="InterPro"/>
</dbReference>
<evidence type="ECO:0000313" key="5">
    <source>
        <dbReference type="EMBL" id="PNF43019.1"/>
    </source>
</evidence>
<keyword evidence="1 4" id="KW-0547">Nucleotide-binding</keyword>
<dbReference type="EMBL" id="NEVH01001345">
    <property type="protein sequence ID" value="PNF43019.1"/>
    <property type="molecule type" value="Genomic_DNA"/>
</dbReference>
<dbReference type="InterPro" id="IPR027417">
    <property type="entry name" value="P-loop_NTPase"/>
</dbReference>
<dbReference type="SMART" id="SM00275">
    <property type="entry name" value="G_alpha"/>
    <property type="match status" value="1"/>
</dbReference>
<dbReference type="PRINTS" id="PR00318">
    <property type="entry name" value="GPROTEINA"/>
</dbReference>
<evidence type="ECO:0000313" key="6">
    <source>
        <dbReference type="Proteomes" id="UP000235965"/>
    </source>
</evidence>
<organism evidence="5 6">
    <name type="scientific">Cryptotermes secundus</name>
    <dbReference type="NCBI Taxonomy" id="105785"/>
    <lineage>
        <taxon>Eukaryota</taxon>
        <taxon>Metazoa</taxon>
        <taxon>Ecdysozoa</taxon>
        <taxon>Arthropoda</taxon>
        <taxon>Hexapoda</taxon>
        <taxon>Insecta</taxon>
        <taxon>Pterygota</taxon>
        <taxon>Neoptera</taxon>
        <taxon>Polyneoptera</taxon>
        <taxon>Dictyoptera</taxon>
        <taxon>Blattodea</taxon>
        <taxon>Blattoidea</taxon>
        <taxon>Termitoidae</taxon>
        <taxon>Kalotermitidae</taxon>
        <taxon>Cryptotermitinae</taxon>
        <taxon>Cryptotermes</taxon>
    </lineage>
</organism>
<comment type="caution">
    <text evidence="5">The sequence shown here is derived from an EMBL/GenBank/DDBJ whole genome shotgun (WGS) entry which is preliminary data.</text>
</comment>
<dbReference type="PANTHER" id="PTHR10218:SF367">
    <property type="entry name" value="GUANINE NUCLEOTIDE-BINDING PROTEIN G(F) SUBUNIT ALPHA"/>
    <property type="match status" value="1"/>
</dbReference>
<dbReference type="Proteomes" id="UP000235965">
    <property type="component" value="Unassembled WGS sequence"/>
</dbReference>
<sequence length="299" mass="34438">MGCFKGSDPEKENQERISRVLEQKIVAWSKEYKKAIKLLLLGAGESGKTTIIKQMKILHINGFSESDRQEKVVDIRQNIHESMYDLLTNMSILEPPVCLADDANEISASYIRNLGPKEPLSYTQLFEGINAILFLVASSDYDLTLREETGVNRLREAVSLFEDIWHNRFLHDTGMIVFLNKQDMLKEKVESGKSIATYFPEYITYEMSSTGYFEAGITSQKIAMKSSNLTRNCLLKEAIEGKIDGRIEVTRRRGRRRKKMLDDLGDRRGYCHLKEKALDRIKWRNCFERDCGPVVLTDY</sequence>
<dbReference type="GO" id="GO:0003924">
    <property type="term" value="F:GTPase activity"/>
    <property type="evidence" value="ECO:0007669"/>
    <property type="project" value="InterPro"/>
</dbReference>
<dbReference type="FunFam" id="3.40.50.300:FF:000720">
    <property type="entry name" value="Guanine nucleotide-binding protein G(k) subunit alpha"/>
    <property type="match status" value="1"/>
</dbReference>
<dbReference type="InParanoid" id="A0A2J7RQB2"/>
<dbReference type="InterPro" id="IPR001019">
    <property type="entry name" value="Gprotein_alpha_su"/>
</dbReference>
<gene>
    <name evidence="5" type="ORF">B7P43_G09577</name>
</gene>
<dbReference type="PROSITE" id="PS51882">
    <property type="entry name" value="G_ALPHA"/>
    <property type="match status" value="1"/>
</dbReference>
<protein>
    <submittedName>
        <fullName evidence="5">Uncharacterized protein</fullName>
    </submittedName>
</protein>
<dbReference type="SUPFAM" id="SSF52540">
    <property type="entry name" value="P-loop containing nucleoside triphosphate hydrolases"/>
    <property type="match status" value="1"/>
</dbReference>
<keyword evidence="6" id="KW-1185">Reference proteome</keyword>
<dbReference type="GO" id="GO:0007191">
    <property type="term" value="P:adenylate cyclase-activating dopamine receptor signaling pathway"/>
    <property type="evidence" value="ECO:0007669"/>
    <property type="project" value="TreeGrafter"/>
</dbReference>
<dbReference type="PANTHER" id="PTHR10218">
    <property type="entry name" value="GTP-BINDING PROTEIN ALPHA SUBUNIT"/>
    <property type="match status" value="1"/>
</dbReference>
<evidence type="ECO:0000256" key="3">
    <source>
        <dbReference type="ARBA" id="ARBA00023224"/>
    </source>
</evidence>
<dbReference type="Pfam" id="PF00503">
    <property type="entry name" value="G-alpha"/>
    <property type="match status" value="2"/>
</dbReference>
<dbReference type="GO" id="GO:0007606">
    <property type="term" value="P:sensory perception of chemical stimulus"/>
    <property type="evidence" value="ECO:0007669"/>
    <property type="project" value="TreeGrafter"/>
</dbReference>
<name>A0A2J7RQB2_9NEOP</name>
<evidence type="ECO:0000256" key="4">
    <source>
        <dbReference type="PIRSR" id="PIRSR601019-1"/>
    </source>
</evidence>
<dbReference type="GO" id="GO:0001664">
    <property type="term" value="F:G protein-coupled receptor binding"/>
    <property type="evidence" value="ECO:0007669"/>
    <property type="project" value="TreeGrafter"/>
</dbReference>
<dbReference type="STRING" id="105785.A0A2J7RQB2"/>
<dbReference type="Gene3D" id="3.40.50.300">
    <property type="entry name" value="P-loop containing nucleotide triphosphate hydrolases"/>
    <property type="match status" value="1"/>
</dbReference>
<dbReference type="GO" id="GO:0005834">
    <property type="term" value="C:heterotrimeric G-protein complex"/>
    <property type="evidence" value="ECO:0007669"/>
    <property type="project" value="TreeGrafter"/>
</dbReference>
<keyword evidence="3" id="KW-0807">Transducer</keyword>
<evidence type="ECO:0000256" key="2">
    <source>
        <dbReference type="ARBA" id="ARBA00023134"/>
    </source>
</evidence>
<reference evidence="5 6" key="1">
    <citation type="submission" date="2017-12" db="EMBL/GenBank/DDBJ databases">
        <title>Hemimetabolous genomes reveal molecular basis of termite eusociality.</title>
        <authorList>
            <person name="Harrison M.C."/>
            <person name="Jongepier E."/>
            <person name="Robertson H.M."/>
            <person name="Arning N."/>
            <person name="Bitard-Feildel T."/>
            <person name="Chao H."/>
            <person name="Childers C.P."/>
            <person name="Dinh H."/>
            <person name="Doddapaneni H."/>
            <person name="Dugan S."/>
            <person name="Gowin J."/>
            <person name="Greiner C."/>
            <person name="Han Y."/>
            <person name="Hu H."/>
            <person name="Hughes D.S.T."/>
            <person name="Huylmans A.-K."/>
            <person name="Kemena C."/>
            <person name="Kremer L.P.M."/>
            <person name="Lee S.L."/>
            <person name="Lopez-Ezquerra A."/>
            <person name="Mallet L."/>
            <person name="Monroy-Kuhn J.M."/>
            <person name="Moser A."/>
            <person name="Murali S.C."/>
            <person name="Muzny D.M."/>
            <person name="Otani S."/>
            <person name="Piulachs M.-D."/>
            <person name="Poelchau M."/>
            <person name="Qu J."/>
            <person name="Schaub F."/>
            <person name="Wada-Katsumata A."/>
            <person name="Worley K.C."/>
            <person name="Xie Q."/>
            <person name="Ylla G."/>
            <person name="Poulsen M."/>
            <person name="Gibbs R.A."/>
            <person name="Schal C."/>
            <person name="Richards S."/>
            <person name="Belles X."/>
            <person name="Korb J."/>
            <person name="Bornberg-Bauer E."/>
        </authorList>
    </citation>
    <scope>NUCLEOTIDE SEQUENCE [LARGE SCALE GENOMIC DNA]</scope>
    <source>
        <tissue evidence="5">Whole body</tissue>
    </source>
</reference>
<accession>A0A2J7RQB2</accession>
<dbReference type="OrthoDB" id="5817230at2759"/>
<dbReference type="GO" id="GO:0005737">
    <property type="term" value="C:cytoplasm"/>
    <property type="evidence" value="ECO:0007669"/>
    <property type="project" value="TreeGrafter"/>
</dbReference>
<evidence type="ECO:0000256" key="1">
    <source>
        <dbReference type="ARBA" id="ARBA00022741"/>
    </source>
</evidence>